<dbReference type="InterPro" id="IPR000847">
    <property type="entry name" value="LysR_HTH_N"/>
</dbReference>
<dbReference type="InterPro" id="IPR036390">
    <property type="entry name" value="WH_DNA-bd_sf"/>
</dbReference>
<dbReference type="Gene3D" id="1.10.10.10">
    <property type="entry name" value="Winged helix-like DNA-binding domain superfamily/Winged helix DNA-binding domain"/>
    <property type="match status" value="1"/>
</dbReference>
<evidence type="ECO:0000256" key="6">
    <source>
        <dbReference type="ARBA" id="ARBA00040885"/>
    </source>
</evidence>
<dbReference type="eggNOG" id="COG0583">
    <property type="taxonomic scope" value="Bacteria"/>
</dbReference>
<dbReference type="PATRIC" id="fig|246196.19.peg.3961"/>
<gene>
    <name evidence="9" type="ordered locus">MSMEG_4025</name>
</gene>
<dbReference type="Gene3D" id="3.40.190.10">
    <property type="entry name" value="Periplasmic binding protein-like II"/>
    <property type="match status" value="2"/>
</dbReference>
<dbReference type="PROSITE" id="PS50931">
    <property type="entry name" value="HTH_LYSR"/>
    <property type="match status" value="1"/>
</dbReference>
<dbReference type="FunFam" id="1.10.10.10:FF:000001">
    <property type="entry name" value="LysR family transcriptional regulator"/>
    <property type="match status" value="1"/>
</dbReference>
<dbReference type="EMBL" id="CP000480">
    <property type="protein sequence ID" value="ABK72221.1"/>
    <property type="molecule type" value="Genomic_DNA"/>
</dbReference>
<sequence>MDLREMRAFVAVVETGRFAAAAERLRLSQPAVSHTIRGLEQRWGVRLLERTRAGVRTTAAGELLLTEAKAVLSRYDQAMDVLSSGKRTSTLLRLGIPFGLPAGMPATALAALTQAWRSTVIAIHQMSSVDQIELLERRELDIGLLRHRPVTSDLDATLVADEPLGAIVSAARAEQLCLPATDVDLEALGTLRWQGFARDSSPPWYDEVTATLRGFGVHVEPTPARPQETSAEFAYATVSLGNTFTLAPACCRQTLPSALTWRRIAGDPLRRRTWAVWPATSRRRDVGELVALLEGAHDVEHDTACVG</sequence>
<evidence type="ECO:0000256" key="2">
    <source>
        <dbReference type="ARBA" id="ARBA00023015"/>
    </source>
</evidence>
<keyword evidence="4" id="KW-0010">Activator</keyword>
<organism evidence="9 10">
    <name type="scientific">Mycolicibacterium smegmatis (strain ATCC 700084 / mc(2)155)</name>
    <name type="common">Mycobacterium smegmatis</name>
    <dbReference type="NCBI Taxonomy" id="246196"/>
    <lineage>
        <taxon>Bacteria</taxon>
        <taxon>Bacillati</taxon>
        <taxon>Actinomycetota</taxon>
        <taxon>Actinomycetes</taxon>
        <taxon>Mycobacteriales</taxon>
        <taxon>Mycobacteriaceae</taxon>
        <taxon>Mycolicibacterium</taxon>
    </lineage>
</organism>
<dbReference type="KEGG" id="msb:LJ00_19980"/>
<dbReference type="KEGG" id="msm:MSMEG_4025"/>
<dbReference type="GO" id="GO:0032993">
    <property type="term" value="C:protein-DNA complex"/>
    <property type="evidence" value="ECO:0007669"/>
    <property type="project" value="TreeGrafter"/>
</dbReference>
<keyword evidence="10" id="KW-1185">Reference proteome</keyword>
<feature type="domain" description="HTH lysR-type" evidence="8">
    <location>
        <begin position="1"/>
        <end position="58"/>
    </location>
</feature>
<dbReference type="SUPFAM" id="SSF46785">
    <property type="entry name" value="Winged helix' DNA-binding domain"/>
    <property type="match status" value="1"/>
</dbReference>
<dbReference type="PaxDb" id="246196-MSMEI_3930"/>
<dbReference type="Pfam" id="PF00126">
    <property type="entry name" value="HTH_1"/>
    <property type="match status" value="1"/>
</dbReference>
<accession>A0QZH3</accession>
<comment type="function">
    <text evidence="7">Required for the induction the katG gene for catalase. Involved in the response to hydrogen peroxide.</text>
</comment>
<dbReference type="AlphaFoldDB" id="A0QZH3"/>
<evidence type="ECO:0000256" key="5">
    <source>
        <dbReference type="ARBA" id="ARBA00023163"/>
    </source>
</evidence>
<dbReference type="Proteomes" id="UP000000757">
    <property type="component" value="Chromosome"/>
</dbReference>
<evidence type="ECO:0000256" key="3">
    <source>
        <dbReference type="ARBA" id="ARBA00023125"/>
    </source>
</evidence>
<dbReference type="InterPro" id="IPR005119">
    <property type="entry name" value="LysR_subst-bd"/>
</dbReference>
<evidence type="ECO:0000313" key="9">
    <source>
        <dbReference type="EMBL" id="ABK72221.1"/>
    </source>
</evidence>
<keyword evidence="5" id="KW-0804">Transcription</keyword>
<evidence type="ECO:0000256" key="7">
    <source>
        <dbReference type="ARBA" id="ARBA00056658"/>
    </source>
</evidence>
<dbReference type="GO" id="GO:0003677">
    <property type="term" value="F:DNA binding"/>
    <property type="evidence" value="ECO:0007669"/>
    <property type="project" value="UniProtKB-KW"/>
</dbReference>
<comment type="similarity">
    <text evidence="1">Belongs to the LysR transcriptional regulatory family.</text>
</comment>
<evidence type="ECO:0000256" key="4">
    <source>
        <dbReference type="ARBA" id="ARBA00023159"/>
    </source>
</evidence>
<evidence type="ECO:0000256" key="1">
    <source>
        <dbReference type="ARBA" id="ARBA00009437"/>
    </source>
</evidence>
<evidence type="ECO:0000313" key="10">
    <source>
        <dbReference type="Proteomes" id="UP000000757"/>
    </source>
</evidence>
<name>A0QZH3_MYCS2</name>
<keyword evidence="2" id="KW-0805">Transcription regulation</keyword>
<dbReference type="PRINTS" id="PR00039">
    <property type="entry name" value="HTHLYSR"/>
</dbReference>
<dbReference type="PANTHER" id="PTHR30346:SF28">
    <property type="entry name" value="HTH-TYPE TRANSCRIPTIONAL REGULATOR CYNR"/>
    <property type="match status" value="1"/>
</dbReference>
<evidence type="ECO:0000259" key="8">
    <source>
        <dbReference type="PROSITE" id="PS50931"/>
    </source>
</evidence>
<dbReference type="PANTHER" id="PTHR30346">
    <property type="entry name" value="TRANSCRIPTIONAL DUAL REGULATOR HCAR-RELATED"/>
    <property type="match status" value="1"/>
</dbReference>
<reference evidence="9 10" key="1">
    <citation type="submission" date="2006-10" db="EMBL/GenBank/DDBJ databases">
        <authorList>
            <person name="Fleischmann R.D."/>
            <person name="Dodson R.J."/>
            <person name="Haft D.H."/>
            <person name="Merkel J.S."/>
            <person name="Nelson W.C."/>
            <person name="Fraser C.M."/>
        </authorList>
    </citation>
    <scope>NUCLEOTIDE SEQUENCE [LARGE SCALE GENOMIC DNA]</scope>
    <source>
        <strain evidence="10">ATCC 700084 / mc(2)155</strain>
    </source>
</reference>
<dbReference type="GO" id="GO:0003700">
    <property type="term" value="F:DNA-binding transcription factor activity"/>
    <property type="evidence" value="ECO:0007669"/>
    <property type="project" value="InterPro"/>
</dbReference>
<dbReference type="STRING" id="246196.MSMEG_4025"/>
<dbReference type="Pfam" id="PF03466">
    <property type="entry name" value="LysR_substrate"/>
    <property type="match status" value="1"/>
</dbReference>
<dbReference type="OrthoDB" id="3176554at2"/>
<keyword evidence="3" id="KW-0238">DNA-binding</keyword>
<dbReference type="SUPFAM" id="SSF53850">
    <property type="entry name" value="Periplasmic binding protein-like II"/>
    <property type="match status" value="1"/>
</dbReference>
<proteinExistence type="inferred from homology"/>
<dbReference type="InterPro" id="IPR036388">
    <property type="entry name" value="WH-like_DNA-bd_sf"/>
</dbReference>
<protein>
    <recommendedName>
        <fullName evidence="6">Probable hydrogen peroxide-inducible genes activator</fullName>
    </recommendedName>
</protein>